<keyword evidence="3" id="KW-0808">Transferase</keyword>
<dbReference type="EC" id="2.7.11.1" evidence="1"/>
<keyword evidence="2 8" id="KW-0723">Serine/threonine-protein kinase</keyword>
<dbReference type="EMBL" id="JAAJBV010000009">
    <property type="protein sequence ID" value="NHM05308.1"/>
    <property type="molecule type" value="Genomic_DNA"/>
</dbReference>
<dbReference type="SUPFAM" id="SSF56112">
    <property type="entry name" value="Protein kinase-like (PK-like)"/>
    <property type="match status" value="1"/>
</dbReference>
<dbReference type="PANTHER" id="PTHR11042:SF160">
    <property type="entry name" value="EUKARYOTIC TRANSLATION INITIATION FACTOR 2-ALPHA KINASE 1"/>
    <property type="match status" value="1"/>
</dbReference>
<keyword evidence="4" id="KW-0547">Nucleotide-binding</keyword>
<gene>
    <name evidence="8" type="ORF">G4L40_11380</name>
</gene>
<evidence type="ECO:0000256" key="2">
    <source>
        <dbReference type="ARBA" id="ARBA00022527"/>
    </source>
</evidence>
<evidence type="ECO:0000313" key="9">
    <source>
        <dbReference type="Proteomes" id="UP000761423"/>
    </source>
</evidence>
<dbReference type="RefSeq" id="WP_166237328.1">
    <property type="nucleotide sequence ID" value="NZ_JAAJBV010000009.1"/>
</dbReference>
<keyword evidence="9" id="KW-1185">Reference proteome</keyword>
<evidence type="ECO:0000256" key="4">
    <source>
        <dbReference type="ARBA" id="ARBA00022741"/>
    </source>
</evidence>
<dbReference type="Proteomes" id="UP000761423">
    <property type="component" value="Unassembled WGS sequence"/>
</dbReference>
<keyword evidence="5 8" id="KW-0418">Kinase</keyword>
<dbReference type="GO" id="GO:0004674">
    <property type="term" value="F:protein serine/threonine kinase activity"/>
    <property type="evidence" value="ECO:0007669"/>
    <property type="project" value="UniProtKB-KW"/>
</dbReference>
<dbReference type="Pfam" id="PF00069">
    <property type="entry name" value="Pkinase"/>
    <property type="match status" value="1"/>
</dbReference>
<evidence type="ECO:0000256" key="3">
    <source>
        <dbReference type="ARBA" id="ARBA00022679"/>
    </source>
</evidence>
<reference evidence="8 9" key="1">
    <citation type="submission" date="2020-02" db="EMBL/GenBank/DDBJ databases">
        <authorList>
            <person name="Chen W.-M."/>
        </authorList>
    </citation>
    <scope>NUCLEOTIDE SEQUENCE [LARGE SCALE GENOMIC DNA]</scope>
    <source>
        <strain evidence="8 9">TWA-26</strain>
    </source>
</reference>
<feature type="domain" description="Protein kinase" evidence="7">
    <location>
        <begin position="6"/>
        <end position="399"/>
    </location>
</feature>
<dbReference type="SMART" id="SM00220">
    <property type="entry name" value="S_TKc"/>
    <property type="match status" value="1"/>
</dbReference>
<evidence type="ECO:0000256" key="6">
    <source>
        <dbReference type="ARBA" id="ARBA00022840"/>
    </source>
</evidence>
<dbReference type="CDD" id="cd14014">
    <property type="entry name" value="STKc_PknB_like"/>
    <property type="match status" value="1"/>
</dbReference>
<organism evidence="8 9">
    <name type="scientific">Flavobacterium celericrescens</name>
    <dbReference type="NCBI Taxonomy" id="2709780"/>
    <lineage>
        <taxon>Bacteria</taxon>
        <taxon>Pseudomonadati</taxon>
        <taxon>Bacteroidota</taxon>
        <taxon>Flavobacteriia</taxon>
        <taxon>Flavobacteriales</taxon>
        <taxon>Flavobacteriaceae</taxon>
        <taxon>Flavobacterium</taxon>
    </lineage>
</organism>
<comment type="caution">
    <text evidence="8">The sequence shown here is derived from an EMBL/GenBank/DDBJ whole genome shotgun (WGS) entry which is preliminary data.</text>
</comment>
<keyword evidence="6" id="KW-0067">ATP-binding</keyword>
<sequence length="451" mass="52695">MKYKNYEVVEEKGKGGYGTVFKVVDELGDTYALKIFSINQDYIPSDEEIGHFKKRFIRETLTQEDFQSRNIVQIISYDFDNEPMFYIMPLAECTLKEELDLKSLTNAQKINIIYDVLNGLESIHDLGLCHRDIKPSNILKLKDGDTFYYAISDFGLISKQNNSSTSLTLTGTQKSDDHYTALELHIDFKNATLQSDIYSVGCVIHDLFFPDDPRPPMREIIVKNSIWSQILSNCTKDKKEDRYISVDELRNDIFNLNFNDNHIISFEDGDFDFLENNDFESTKIEDWDLLLSKMILQNEYSDSLHFALSSRHIQYLISINYHKLDELANVHSKWIDDKSGFNFNYCDILAYKVKLLYESTPLNQMNMTSKVQCLITLLFLGTSHNRFYVERMFANYVTYDGLNDNLAKRLALEFKFNRYKTKRAIEHLEYSIGLNVNELHPLLIEAYKKIQ</sequence>
<protein>
    <recommendedName>
        <fullName evidence="1">non-specific serine/threonine protein kinase</fullName>
        <ecNumber evidence="1">2.7.11.1</ecNumber>
    </recommendedName>
</protein>
<dbReference type="InterPro" id="IPR000719">
    <property type="entry name" value="Prot_kinase_dom"/>
</dbReference>
<evidence type="ECO:0000256" key="5">
    <source>
        <dbReference type="ARBA" id="ARBA00022777"/>
    </source>
</evidence>
<dbReference type="Gene3D" id="1.10.510.10">
    <property type="entry name" value="Transferase(Phosphotransferase) domain 1"/>
    <property type="match status" value="1"/>
</dbReference>
<evidence type="ECO:0000259" key="7">
    <source>
        <dbReference type="PROSITE" id="PS50011"/>
    </source>
</evidence>
<evidence type="ECO:0000313" key="8">
    <source>
        <dbReference type="EMBL" id="NHM05308.1"/>
    </source>
</evidence>
<dbReference type="InterPro" id="IPR050339">
    <property type="entry name" value="CC_SR_Kinase"/>
</dbReference>
<evidence type="ECO:0000256" key="1">
    <source>
        <dbReference type="ARBA" id="ARBA00012513"/>
    </source>
</evidence>
<accession>A0ABX0IG26</accession>
<dbReference type="InterPro" id="IPR011009">
    <property type="entry name" value="Kinase-like_dom_sf"/>
</dbReference>
<proteinExistence type="predicted"/>
<name>A0ABX0IG26_9FLAO</name>
<dbReference type="PANTHER" id="PTHR11042">
    <property type="entry name" value="EUKARYOTIC TRANSLATION INITIATION FACTOR 2-ALPHA KINASE EIF2-ALPHA KINASE -RELATED"/>
    <property type="match status" value="1"/>
</dbReference>
<dbReference type="PROSITE" id="PS50011">
    <property type="entry name" value="PROTEIN_KINASE_DOM"/>
    <property type="match status" value="1"/>
</dbReference>